<organism evidence="4 5">
    <name type="scientific">Neobacillus novalis</name>
    <dbReference type="NCBI Taxonomy" id="220687"/>
    <lineage>
        <taxon>Bacteria</taxon>
        <taxon>Bacillati</taxon>
        <taxon>Bacillota</taxon>
        <taxon>Bacilli</taxon>
        <taxon>Bacillales</taxon>
        <taxon>Bacillaceae</taxon>
        <taxon>Neobacillus</taxon>
    </lineage>
</organism>
<dbReference type="EMBL" id="CP126114">
    <property type="protein sequence ID" value="WHY87110.1"/>
    <property type="molecule type" value="Genomic_DNA"/>
</dbReference>
<reference evidence="4" key="1">
    <citation type="submission" date="2023-05" db="EMBL/GenBank/DDBJ databases">
        <title>Comparative genomics of Bacillaceae isolates and their secondary metabolite potential.</title>
        <authorList>
            <person name="Song L."/>
            <person name="Nielsen L.J."/>
            <person name="Mohite O."/>
            <person name="Xu X."/>
            <person name="Weber T."/>
            <person name="Kovacs A.T."/>
        </authorList>
    </citation>
    <scope>NUCLEOTIDE SEQUENCE</scope>
    <source>
        <strain evidence="4">XLM17</strain>
    </source>
</reference>
<dbReference type="PROSITE" id="PS51186">
    <property type="entry name" value="GNAT"/>
    <property type="match status" value="1"/>
</dbReference>
<evidence type="ECO:0000256" key="1">
    <source>
        <dbReference type="ARBA" id="ARBA00022679"/>
    </source>
</evidence>
<dbReference type="InterPro" id="IPR000182">
    <property type="entry name" value="GNAT_dom"/>
</dbReference>
<protein>
    <submittedName>
        <fullName evidence="4">GNAT family N-acetyltransferase</fullName>
        <ecNumber evidence="4">2.3.1.-</ecNumber>
    </submittedName>
</protein>
<dbReference type="GO" id="GO:0016747">
    <property type="term" value="F:acyltransferase activity, transferring groups other than amino-acyl groups"/>
    <property type="evidence" value="ECO:0007669"/>
    <property type="project" value="InterPro"/>
</dbReference>
<name>A0AA95MPB9_9BACI</name>
<feature type="domain" description="N-acetyltransferase" evidence="3">
    <location>
        <begin position="4"/>
        <end position="151"/>
    </location>
</feature>
<dbReference type="PANTHER" id="PTHR43420">
    <property type="entry name" value="ACETYLTRANSFERASE"/>
    <property type="match status" value="1"/>
</dbReference>
<dbReference type="RefSeq" id="WP_066083008.1">
    <property type="nucleotide sequence ID" value="NZ_CP126114.1"/>
</dbReference>
<dbReference type="Gene3D" id="3.40.630.30">
    <property type="match status" value="1"/>
</dbReference>
<keyword evidence="1 4" id="KW-0808">Transferase</keyword>
<sequence length="153" mass="17538">MLEVQLKAIETEKRNSFLDYLLLADESEEIVSEYINDGEMFAILCEGQIVGVAQFIFLQNGIVELKNIAIIEDYRGKGIGKLVINESFDLYKMKGLNKMLVGTANSSIANIAFYQKLGFRMVEIKKNFFKKYPTPIYENGIRALDMVMFERDL</sequence>
<dbReference type="CDD" id="cd04301">
    <property type="entry name" value="NAT_SF"/>
    <property type="match status" value="1"/>
</dbReference>
<proteinExistence type="predicted"/>
<dbReference type="Pfam" id="PF00583">
    <property type="entry name" value="Acetyltransf_1"/>
    <property type="match status" value="1"/>
</dbReference>
<evidence type="ECO:0000313" key="4">
    <source>
        <dbReference type="EMBL" id="WHY87110.1"/>
    </source>
</evidence>
<dbReference type="Proteomes" id="UP001178288">
    <property type="component" value="Chromosome"/>
</dbReference>
<accession>A0AA95MPB9</accession>
<keyword evidence="5" id="KW-1185">Reference proteome</keyword>
<gene>
    <name evidence="4" type="ORF">QNH39_04400</name>
</gene>
<dbReference type="InterPro" id="IPR016181">
    <property type="entry name" value="Acyl_CoA_acyltransferase"/>
</dbReference>
<evidence type="ECO:0000313" key="5">
    <source>
        <dbReference type="Proteomes" id="UP001178288"/>
    </source>
</evidence>
<dbReference type="InterPro" id="IPR050680">
    <property type="entry name" value="YpeA/RimI_acetyltransf"/>
</dbReference>
<dbReference type="EC" id="2.3.1.-" evidence="4"/>
<dbReference type="AlphaFoldDB" id="A0AA95MPB9"/>
<evidence type="ECO:0000256" key="2">
    <source>
        <dbReference type="ARBA" id="ARBA00023315"/>
    </source>
</evidence>
<dbReference type="SUPFAM" id="SSF55729">
    <property type="entry name" value="Acyl-CoA N-acyltransferases (Nat)"/>
    <property type="match status" value="1"/>
</dbReference>
<evidence type="ECO:0000259" key="3">
    <source>
        <dbReference type="PROSITE" id="PS51186"/>
    </source>
</evidence>
<dbReference type="KEGG" id="nnv:QNH39_04400"/>
<keyword evidence="2 4" id="KW-0012">Acyltransferase</keyword>